<keyword evidence="7" id="KW-0378">Hydrolase</keyword>
<dbReference type="GO" id="GO:0005737">
    <property type="term" value="C:cytoplasm"/>
    <property type="evidence" value="ECO:0007669"/>
    <property type="project" value="InterPro"/>
</dbReference>
<evidence type="ECO:0000256" key="6">
    <source>
        <dbReference type="ARBA" id="ARBA00022723"/>
    </source>
</evidence>
<dbReference type="PANTHER" id="PTHR42752">
    <property type="entry name" value="IMIDAZOLONEPROPIONASE"/>
    <property type="match status" value="1"/>
</dbReference>
<evidence type="ECO:0000256" key="8">
    <source>
        <dbReference type="ARBA" id="ARBA00022808"/>
    </source>
</evidence>
<accession>A0A507EZZ6</accession>
<comment type="caution">
    <text evidence="12">The sequence shown here is derived from an EMBL/GenBank/DDBJ whole genome shotgun (WGS) entry which is preliminary data.</text>
</comment>
<dbReference type="SUPFAM" id="SSF51338">
    <property type="entry name" value="Composite domain of metallo-dependent hydrolases"/>
    <property type="match status" value="1"/>
</dbReference>
<dbReference type="GO" id="GO:0046872">
    <property type="term" value="F:metal ion binding"/>
    <property type="evidence" value="ECO:0007669"/>
    <property type="project" value="UniProtKB-KW"/>
</dbReference>
<dbReference type="GO" id="GO:0050480">
    <property type="term" value="F:imidazolonepropionase activity"/>
    <property type="evidence" value="ECO:0007669"/>
    <property type="project" value="UniProtKB-EC"/>
</dbReference>
<dbReference type="EMBL" id="QEAP01000333">
    <property type="protein sequence ID" value="TPX68960.1"/>
    <property type="molecule type" value="Genomic_DNA"/>
</dbReference>
<comment type="similarity">
    <text evidence="3">Belongs to the metallo-dependent hydrolases superfamily. HutI family.</text>
</comment>
<dbReference type="NCBIfam" id="TIGR01224">
    <property type="entry name" value="hutI"/>
    <property type="match status" value="1"/>
</dbReference>
<evidence type="ECO:0000256" key="4">
    <source>
        <dbReference type="ARBA" id="ARBA00012864"/>
    </source>
</evidence>
<proteinExistence type="inferred from homology"/>
<name>A0A507EZZ6_9FUNG</name>
<dbReference type="InterPro" id="IPR032466">
    <property type="entry name" value="Metal_Hydrolase"/>
</dbReference>
<dbReference type="FunFam" id="3.20.20.140:FF:000007">
    <property type="entry name" value="Imidazolonepropionase"/>
    <property type="match status" value="1"/>
</dbReference>
<dbReference type="STRING" id="246404.A0A507EZZ6"/>
<dbReference type="InterPro" id="IPR005920">
    <property type="entry name" value="HutI"/>
</dbReference>
<feature type="domain" description="Amidohydrolase-related" evidence="11">
    <location>
        <begin position="81"/>
        <end position="423"/>
    </location>
</feature>
<reference evidence="12 13" key="1">
    <citation type="journal article" date="2019" name="Sci. Rep.">
        <title>Comparative genomics of chytrid fungi reveal insights into the obligate biotrophic and pathogenic lifestyle of Synchytrium endobioticum.</title>
        <authorList>
            <person name="van de Vossenberg B.T.L.H."/>
            <person name="Warris S."/>
            <person name="Nguyen H.D.T."/>
            <person name="van Gent-Pelzer M.P.E."/>
            <person name="Joly D.L."/>
            <person name="van de Geest H.C."/>
            <person name="Bonants P.J.M."/>
            <person name="Smith D.S."/>
            <person name="Levesque C.A."/>
            <person name="van der Lee T.A.J."/>
        </authorList>
    </citation>
    <scope>NUCLEOTIDE SEQUENCE [LARGE SCALE GENOMIC DNA]</scope>
    <source>
        <strain evidence="12 13">CBS 675.73</strain>
    </source>
</reference>
<keyword evidence="9" id="KW-0862">Zinc</keyword>
<comment type="catalytic activity">
    <reaction evidence="1">
        <text>4-imidazolone-5-propanoate + H2O = N-formimidoyl-L-glutamate</text>
        <dbReference type="Rhea" id="RHEA:23660"/>
        <dbReference type="ChEBI" id="CHEBI:15377"/>
        <dbReference type="ChEBI" id="CHEBI:58928"/>
        <dbReference type="ChEBI" id="CHEBI:77893"/>
        <dbReference type="EC" id="3.5.2.7"/>
    </reaction>
</comment>
<keyword evidence="10" id="KW-0408">Iron</keyword>
<dbReference type="Proteomes" id="UP000320333">
    <property type="component" value="Unassembled WGS sequence"/>
</dbReference>
<dbReference type="EC" id="3.5.2.7" evidence="4"/>
<dbReference type="OrthoDB" id="194468at2759"/>
<evidence type="ECO:0000256" key="10">
    <source>
        <dbReference type="ARBA" id="ARBA00023004"/>
    </source>
</evidence>
<evidence type="ECO:0000313" key="13">
    <source>
        <dbReference type="Proteomes" id="UP000320333"/>
    </source>
</evidence>
<dbReference type="PANTHER" id="PTHR42752:SF1">
    <property type="entry name" value="IMIDAZOLONEPROPIONASE-RELATED"/>
    <property type="match status" value="1"/>
</dbReference>
<dbReference type="Gene3D" id="3.20.20.140">
    <property type="entry name" value="Metal-dependent hydrolases"/>
    <property type="match status" value="1"/>
</dbReference>
<comment type="pathway">
    <text evidence="2">Amino-acid degradation; L-histidine degradation into L-glutamate; N-formimidoyl-L-glutamate from L-histidine: step 3/3.</text>
</comment>
<dbReference type="Pfam" id="PF01979">
    <property type="entry name" value="Amidohydro_1"/>
    <property type="match status" value="1"/>
</dbReference>
<keyword evidence="6" id="KW-0479">Metal-binding</keyword>
<keyword evidence="8" id="KW-0369">Histidine metabolism</keyword>
<organism evidence="12 13">
    <name type="scientific">Chytriomyces confervae</name>
    <dbReference type="NCBI Taxonomy" id="246404"/>
    <lineage>
        <taxon>Eukaryota</taxon>
        <taxon>Fungi</taxon>
        <taxon>Fungi incertae sedis</taxon>
        <taxon>Chytridiomycota</taxon>
        <taxon>Chytridiomycota incertae sedis</taxon>
        <taxon>Chytridiomycetes</taxon>
        <taxon>Chytridiales</taxon>
        <taxon>Chytriomycetaceae</taxon>
        <taxon>Chytriomyces</taxon>
    </lineage>
</organism>
<dbReference type="Gene3D" id="2.30.40.10">
    <property type="entry name" value="Urease, subunit C, domain 1"/>
    <property type="match status" value="1"/>
</dbReference>
<sequence>MGQHFKLRLRNSSQVVCVSSTREQFKRKGDMNNLAVKQNATVVVAMDGTIFAVDTEEALSKLDWYQTATFDQDFDVSGKAILPGFVDGHTHPVWSGDRVHEFEQKLAGATYLDIHKQGGGIGFTVAKTREASHEELEALLMTRLDRMLRQGTTLVEAKSGYGLETETELKMLRVLKSAQDKHAIDISATFLGAHSVPKGSTPAEATVDVVDKQIPAVVAARENGDIYVDNIDVFMEKGIFDSDQSEAILSKGKACGMCINFHGDELTFMGSGELGAKIGARAISHLEEVSKVGIAAMASNDVFGVLLPTTAYVLRITPPPAREMIDSGVLVALGSDFNPNAHCLSMPFVMNLAAVTMKMTLSEALVAATLNSAASLNKSDMHGSIEVGKWGNLVVVDNAQWTHVVYELVDAPIAAVFVKGEAVPMTRIAQL</sequence>
<protein>
    <recommendedName>
        <fullName evidence="5">Probable imidazolonepropionase</fullName>
        <ecNumber evidence="4">3.5.2.7</ecNumber>
    </recommendedName>
</protein>
<evidence type="ECO:0000256" key="2">
    <source>
        <dbReference type="ARBA" id="ARBA00004758"/>
    </source>
</evidence>
<dbReference type="GO" id="GO:0019557">
    <property type="term" value="P:L-histidine catabolic process to glutamate and formate"/>
    <property type="evidence" value="ECO:0007669"/>
    <property type="project" value="UniProtKB-UniPathway"/>
</dbReference>
<keyword evidence="13" id="KW-1185">Reference proteome</keyword>
<evidence type="ECO:0000259" key="11">
    <source>
        <dbReference type="Pfam" id="PF01979"/>
    </source>
</evidence>
<dbReference type="SUPFAM" id="SSF51556">
    <property type="entry name" value="Metallo-dependent hydrolases"/>
    <property type="match status" value="1"/>
</dbReference>
<evidence type="ECO:0000256" key="7">
    <source>
        <dbReference type="ARBA" id="ARBA00022801"/>
    </source>
</evidence>
<gene>
    <name evidence="12" type="ORF">CcCBS67573_g07001</name>
</gene>
<evidence type="ECO:0000256" key="5">
    <source>
        <dbReference type="ARBA" id="ARBA00013406"/>
    </source>
</evidence>
<dbReference type="InterPro" id="IPR011059">
    <property type="entry name" value="Metal-dep_hydrolase_composite"/>
</dbReference>
<dbReference type="GO" id="GO:0019556">
    <property type="term" value="P:L-histidine catabolic process to glutamate and formamide"/>
    <property type="evidence" value="ECO:0007669"/>
    <property type="project" value="UniProtKB-UniPathway"/>
</dbReference>
<dbReference type="InterPro" id="IPR006680">
    <property type="entry name" value="Amidohydro-rel"/>
</dbReference>
<evidence type="ECO:0000256" key="9">
    <source>
        <dbReference type="ARBA" id="ARBA00022833"/>
    </source>
</evidence>
<dbReference type="CDD" id="cd01296">
    <property type="entry name" value="Imidazolone-5PH"/>
    <property type="match status" value="1"/>
</dbReference>
<evidence type="ECO:0000256" key="3">
    <source>
        <dbReference type="ARBA" id="ARBA00008002"/>
    </source>
</evidence>
<dbReference type="UniPathway" id="UPA00379">
    <property type="reaction ID" value="UER00551"/>
</dbReference>
<evidence type="ECO:0000256" key="1">
    <source>
        <dbReference type="ARBA" id="ARBA00000853"/>
    </source>
</evidence>
<dbReference type="AlphaFoldDB" id="A0A507EZZ6"/>
<evidence type="ECO:0000313" key="12">
    <source>
        <dbReference type="EMBL" id="TPX68960.1"/>
    </source>
</evidence>